<accession>A0A080LSI2</accession>
<dbReference type="InterPro" id="IPR013656">
    <property type="entry name" value="PAS_4"/>
</dbReference>
<evidence type="ECO:0000313" key="5">
    <source>
        <dbReference type="EMBL" id="KFB71351.1"/>
    </source>
</evidence>
<dbReference type="InterPro" id="IPR000014">
    <property type="entry name" value="PAS"/>
</dbReference>
<dbReference type="Gene3D" id="3.30.70.270">
    <property type="match status" value="1"/>
</dbReference>
<dbReference type="InterPro" id="IPR000160">
    <property type="entry name" value="GGDEF_dom"/>
</dbReference>
<dbReference type="SMART" id="SM00267">
    <property type="entry name" value="GGDEF"/>
    <property type="match status" value="1"/>
</dbReference>
<dbReference type="Pfam" id="PF08448">
    <property type="entry name" value="PAS_4"/>
    <property type="match status" value="1"/>
</dbReference>
<dbReference type="InterPro" id="IPR043128">
    <property type="entry name" value="Rev_trsase/Diguanyl_cyclase"/>
</dbReference>
<dbReference type="SMART" id="SM00086">
    <property type="entry name" value="PAC"/>
    <property type="match status" value="2"/>
</dbReference>
<dbReference type="InterPro" id="IPR001610">
    <property type="entry name" value="PAC"/>
</dbReference>
<dbReference type="PANTHER" id="PTHR44757:SF2">
    <property type="entry name" value="BIOFILM ARCHITECTURE MAINTENANCE PROTEIN MBAA"/>
    <property type="match status" value="1"/>
</dbReference>
<evidence type="ECO:0000256" key="1">
    <source>
        <dbReference type="SAM" id="Coils"/>
    </source>
</evidence>
<feature type="domain" description="PAS" evidence="2">
    <location>
        <begin position="28"/>
        <end position="98"/>
    </location>
</feature>
<dbReference type="InterPro" id="IPR000700">
    <property type="entry name" value="PAS-assoc_C"/>
</dbReference>
<feature type="domain" description="PAC" evidence="3">
    <location>
        <begin position="224"/>
        <end position="276"/>
    </location>
</feature>
<proteinExistence type="predicted"/>
<evidence type="ECO:0000259" key="4">
    <source>
        <dbReference type="PROSITE" id="PS50887"/>
    </source>
</evidence>
<protein>
    <submittedName>
        <fullName evidence="5">Putative diguanylate cyclase YdaM</fullName>
        <ecNumber evidence="5">2.7.7.65</ecNumber>
    </submittedName>
</protein>
<organism evidence="5 6">
    <name type="scientific">Candidatus Accumulibacter phosphatis</name>
    <dbReference type="NCBI Taxonomy" id="327160"/>
    <lineage>
        <taxon>Bacteria</taxon>
        <taxon>Pseudomonadati</taxon>
        <taxon>Pseudomonadota</taxon>
        <taxon>Betaproteobacteria</taxon>
        <taxon>Candidatus Accumulibacter</taxon>
    </lineage>
</organism>
<dbReference type="InterPro" id="IPR029787">
    <property type="entry name" value="Nucleotide_cyclase"/>
</dbReference>
<gene>
    <name evidence="5" type="primary">ydaM_3</name>
    <name evidence="5" type="ORF">AW09_003514</name>
</gene>
<feature type="domain" description="PAC" evidence="3">
    <location>
        <begin position="101"/>
        <end position="152"/>
    </location>
</feature>
<dbReference type="PROSITE" id="PS50112">
    <property type="entry name" value="PAS"/>
    <property type="match status" value="2"/>
</dbReference>
<dbReference type="EC" id="2.7.7.65" evidence="5"/>
<dbReference type="CDD" id="cd01949">
    <property type="entry name" value="GGDEF"/>
    <property type="match status" value="1"/>
</dbReference>
<dbReference type="SMART" id="SM00091">
    <property type="entry name" value="PAS"/>
    <property type="match status" value="2"/>
</dbReference>
<dbReference type="SUPFAM" id="SSF55073">
    <property type="entry name" value="Nucleotide cyclase"/>
    <property type="match status" value="1"/>
</dbReference>
<evidence type="ECO:0000313" key="6">
    <source>
        <dbReference type="Proteomes" id="UP000020077"/>
    </source>
</evidence>
<dbReference type="Pfam" id="PF13426">
    <property type="entry name" value="PAS_9"/>
    <property type="match status" value="1"/>
</dbReference>
<dbReference type="PANTHER" id="PTHR44757">
    <property type="entry name" value="DIGUANYLATE CYCLASE DGCP"/>
    <property type="match status" value="1"/>
</dbReference>
<dbReference type="NCBIfam" id="TIGR00229">
    <property type="entry name" value="sensory_box"/>
    <property type="match status" value="2"/>
</dbReference>
<dbReference type="Gene3D" id="3.30.450.20">
    <property type="entry name" value="PAS domain"/>
    <property type="match status" value="2"/>
</dbReference>
<dbReference type="SUPFAM" id="SSF55785">
    <property type="entry name" value="PYP-like sensor domain (PAS domain)"/>
    <property type="match status" value="2"/>
</dbReference>
<dbReference type="CDD" id="cd00130">
    <property type="entry name" value="PAS"/>
    <property type="match status" value="2"/>
</dbReference>
<keyword evidence="5" id="KW-0548">Nucleotidyltransferase</keyword>
<feature type="coiled-coil region" evidence="1">
    <location>
        <begin position="1"/>
        <end position="31"/>
    </location>
</feature>
<dbReference type="Proteomes" id="UP000020077">
    <property type="component" value="Unassembled WGS sequence"/>
</dbReference>
<dbReference type="NCBIfam" id="TIGR00254">
    <property type="entry name" value="GGDEF"/>
    <property type="match status" value="1"/>
</dbReference>
<evidence type="ECO:0000259" key="2">
    <source>
        <dbReference type="PROSITE" id="PS50112"/>
    </source>
</evidence>
<name>A0A080LSI2_9PROT</name>
<dbReference type="PROSITE" id="PS50113">
    <property type="entry name" value="PAC"/>
    <property type="match status" value="2"/>
</dbReference>
<sequence length="454" mass="50746">MHELRVHQIELEMQNEELRQAQVALDTLRARYFDLYELAPAGYCSVSAKGLVVEANLGTATLLGVARGRLLGQPFSRFIRQEDADTFYLRRREILATGQPQTFELRLCRPEGQYFWVQVAANAAYAEQGGTFLYLVLVDISERKQAEEFGREQKESFRLIAENLDGFVAVLDREGRRVYNSPSYTRLVGGRDIRGSSSFEEVHPEDRARVIQAFRETVATGIGQPLEYRFLRADGGVCLLESRSGVIRDAEGRSKQVVVVSHDITERRLAEARIHHLAFHDPLTQLANRLTLIDRLQQGMAASKRSGHHGALLFLDLDNFKPVNDLYGHAAGDQLLIQVAARLSGCVRAVDTVARFGGDEFVVLLSDLPAAPAEAFVQARQVAKKIRHGLAQPYRLTIRHARQADTGIEHQCSVSIGVALFMDHAASVDDLLKWADAAMYRAKEAGRNRIAFHA</sequence>
<dbReference type="Pfam" id="PF00990">
    <property type="entry name" value="GGDEF"/>
    <property type="match status" value="1"/>
</dbReference>
<feature type="domain" description="GGDEF" evidence="4">
    <location>
        <begin position="308"/>
        <end position="454"/>
    </location>
</feature>
<dbReference type="GO" id="GO:0052621">
    <property type="term" value="F:diguanylate cyclase activity"/>
    <property type="evidence" value="ECO:0007669"/>
    <property type="project" value="UniProtKB-EC"/>
</dbReference>
<dbReference type="EMBL" id="JDVG02000557">
    <property type="protein sequence ID" value="KFB71351.1"/>
    <property type="molecule type" value="Genomic_DNA"/>
</dbReference>
<reference evidence="5 6" key="1">
    <citation type="submission" date="2014-02" db="EMBL/GenBank/DDBJ databases">
        <title>Expanding our view of genomic diversity in Candidatus Accumulibacter clades.</title>
        <authorList>
            <person name="Skennerton C.T."/>
            <person name="Barr J.J."/>
            <person name="Slater F.R."/>
            <person name="Bond P.L."/>
            <person name="Tyson G.W."/>
        </authorList>
    </citation>
    <scope>NUCLEOTIDE SEQUENCE [LARGE SCALE GENOMIC DNA]</scope>
    <source>
        <strain evidence="6">BA-91</strain>
    </source>
</reference>
<dbReference type="InterPro" id="IPR035965">
    <property type="entry name" value="PAS-like_dom_sf"/>
</dbReference>
<comment type="caution">
    <text evidence="5">The sequence shown here is derived from an EMBL/GenBank/DDBJ whole genome shotgun (WGS) entry which is preliminary data.</text>
</comment>
<dbReference type="FunFam" id="3.30.70.270:FF:000001">
    <property type="entry name" value="Diguanylate cyclase domain protein"/>
    <property type="match status" value="1"/>
</dbReference>
<dbReference type="InterPro" id="IPR052155">
    <property type="entry name" value="Biofilm_reg_signaling"/>
</dbReference>
<keyword evidence="5" id="KW-0808">Transferase</keyword>
<dbReference type="AlphaFoldDB" id="A0A080LSI2"/>
<keyword evidence="1" id="KW-0175">Coiled coil</keyword>
<feature type="domain" description="PAS" evidence="2">
    <location>
        <begin position="153"/>
        <end position="189"/>
    </location>
</feature>
<dbReference type="PROSITE" id="PS50887">
    <property type="entry name" value="GGDEF"/>
    <property type="match status" value="1"/>
</dbReference>
<evidence type="ECO:0000259" key="3">
    <source>
        <dbReference type="PROSITE" id="PS50113"/>
    </source>
</evidence>